<dbReference type="Proteomes" id="UP000005753">
    <property type="component" value="Chromosome"/>
</dbReference>
<dbReference type="GO" id="GO:0008654">
    <property type="term" value="P:phospholipid biosynthetic process"/>
    <property type="evidence" value="ECO:0007669"/>
    <property type="project" value="InterPro"/>
</dbReference>
<sequence length="270" mass="30296">MSLGLDFLYRTIPGRVLLKILAGRSLSKLAGIFLDSPLSKPLIKPFVQSNGIDLSECESTNFRCFNDCFTRKLKSELRPVDMAADHLISPCDGLLSVWPVEEDTVLPVKQSSYTISGLLQSRRLAEEFRGGTCLVFRLCVNHYHRYCYPDSGTKGENVFIPGKLHTVRPVALREYPVFTENCREYTILDTDHFGKVAQIEVGAMLVGKILNHHGKWPVRRGQEKGYFLYGGSTIILLLQKDAAVIDPEILEACGKGKEVPVRFGQRIGHR</sequence>
<proteinExistence type="predicted"/>
<dbReference type="STRING" id="633697.EubceDRAFT1_2463"/>
<dbReference type="EMBL" id="CM001487">
    <property type="protein sequence ID" value="EIM58189.1"/>
    <property type="molecule type" value="Genomic_DNA"/>
</dbReference>
<reference evidence="5 6" key="1">
    <citation type="submission" date="2010-08" db="EMBL/GenBank/DDBJ databases">
        <authorList>
            <consortium name="US DOE Joint Genome Institute (JGI-PGF)"/>
            <person name="Lucas S."/>
            <person name="Copeland A."/>
            <person name="Lapidus A."/>
            <person name="Cheng J.-F."/>
            <person name="Bruce D."/>
            <person name="Goodwin L."/>
            <person name="Pitluck S."/>
            <person name="Land M.L."/>
            <person name="Hauser L."/>
            <person name="Chang Y.-J."/>
            <person name="Anderson I.J."/>
            <person name="Johnson E."/>
            <person name="Mulhopadhyay B."/>
            <person name="Kyrpides N."/>
            <person name="Woyke T.J."/>
        </authorList>
    </citation>
    <scope>NUCLEOTIDE SEQUENCE [LARGE SCALE GENOMIC DNA]</scope>
    <source>
        <strain evidence="5 6">6</strain>
    </source>
</reference>
<evidence type="ECO:0000256" key="2">
    <source>
        <dbReference type="ARBA" id="ARBA00023145"/>
    </source>
</evidence>
<keyword evidence="1" id="KW-0210">Decarboxylase</keyword>
<keyword evidence="2" id="KW-0865">Zymogen</keyword>
<evidence type="ECO:0000256" key="3">
    <source>
        <dbReference type="ARBA" id="ARBA00023239"/>
    </source>
</evidence>
<name>I5AWL6_EUBC6</name>
<protein>
    <submittedName>
        <fullName evidence="5">Phosphatidylserine decarboxylase</fullName>
    </submittedName>
</protein>
<dbReference type="HOGENOM" id="CLU_029061_2_2_9"/>
<dbReference type="AlphaFoldDB" id="I5AWL6"/>
<evidence type="ECO:0000313" key="5">
    <source>
        <dbReference type="EMBL" id="EIM58189.1"/>
    </source>
</evidence>
<dbReference type="InterPro" id="IPR003817">
    <property type="entry name" value="PS_Dcarbxylase"/>
</dbReference>
<dbReference type="GO" id="GO:0004609">
    <property type="term" value="F:phosphatidylserine decarboxylase activity"/>
    <property type="evidence" value="ECO:0007669"/>
    <property type="project" value="InterPro"/>
</dbReference>
<keyword evidence="3" id="KW-0456">Lyase</keyword>
<evidence type="ECO:0000313" key="6">
    <source>
        <dbReference type="Proteomes" id="UP000005753"/>
    </source>
</evidence>
<gene>
    <name evidence="5" type="ORF">EubceDRAFT1_2463</name>
</gene>
<dbReference type="OrthoDB" id="9802030at2"/>
<keyword evidence="6" id="KW-1185">Reference proteome</keyword>
<dbReference type="eggNOG" id="COG0688">
    <property type="taxonomic scope" value="Bacteria"/>
</dbReference>
<dbReference type="PANTHER" id="PTHR10067:SF17">
    <property type="entry name" value="PHOSPHATIDYLSERINE DECARBOXYLASE PROENZYME 2"/>
    <property type="match status" value="1"/>
</dbReference>
<dbReference type="Pfam" id="PF02666">
    <property type="entry name" value="PS_Dcarbxylase"/>
    <property type="match status" value="1"/>
</dbReference>
<evidence type="ECO:0000256" key="4">
    <source>
        <dbReference type="ARBA" id="ARBA00023317"/>
    </source>
</evidence>
<accession>I5AWL6</accession>
<organism evidence="5 6">
    <name type="scientific">Eubacterium cellulosolvens (strain ATCC 43171 / JCM 9499 / 6)</name>
    <name type="common">Cillobacterium cellulosolvens</name>
    <dbReference type="NCBI Taxonomy" id="633697"/>
    <lineage>
        <taxon>Bacteria</taxon>
        <taxon>Bacillati</taxon>
        <taxon>Bacillota</taxon>
        <taxon>Clostridia</taxon>
        <taxon>Eubacteriales</taxon>
        <taxon>Eubacteriaceae</taxon>
        <taxon>Eubacterium</taxon>
    </lineage>
</organism>
<dbReference type="PANTHER" id="PTHR10067">
    <property type="entry name" value="PHOSPHATIDYLSERINE DECARBOXYLASE"/>
    <property type="match status" value="1"/>
</dbReference>
<evidence type="ECO:0000256" key="1">
    <source>
        <dbReference type="ARBA" id="ARBA00022793"/>
    </source>
</evidence>
<keyword evidence="4" id="KW-0670">Pyruvate</keyword>
<reference evidence="5 6" key="2">
    <citation type="submission" date="2012-02" db="EMBL/GenBank/DDBJ databases">
        <title>Improved High-Quality Draft sequence of Eubacterium cellulosolvens 6.</title>
        <authorList>
            <consortium name="US DOE Joint Genome Institute"/>
            <person name="Lucas S."/>
            <person name="Han J."/>
            <person name="Lapidus A."/>
            <person name="Cheng J.-F."/>
            <person name="Goodwin L."/>
            <person name="Pitluck S."/>
            <person name="Peters L."/>
            <person name="Mikhailova N."/>
            <person name="Gu W."/>
            <person name="Detter J.C."/>
            <person name="Han C."/>
            <person name="Tapia R."/>
            <person name="Land M."/>
            <person name="Hauser L."/>
            <person name="Kyrpides N."/>
            <person name="Ivanova N."/>
            <person name="Pagani I."/>
            <person name="Johnson E."/>
            <person name="Mukhopadhyay B."/>
            <person name="Anderson I."/>
            <person name="Woyke T."/>
        </authorList>
    </citation>
    <scope>NUCLEOTIDE SEQUENCE [LARGE SCALE GENOMIC DNA]</scope>
    <source>
        <strain evidence="5 6">6</strain>
    </source>
</reference>